<evidence type="ECO:0000256" key="5">
    <source>
        <dbReference type="ARBA" id="ARBA00023244"/>
    </source>
</evidence>
<feature type="compositionally biased region" description="Low complexity" evidence="7">
    <location>
        <begin position="26"/>
        <end position="46"/>
    </location>
</feature>
<dbReference type="Proteomes" id="UP000239649">
    <property type="component" value="Unassembled WGS sequence"/>
</dbReference>
<accession>A0A2P6V591</accession>
<dbReference type="SUPFAM" id="SSF53790">
    <property type="entry name" value="Tetrapyrrole methylase"/>
    <property type="match status" value="1"/>
</dbReference>
<keyword evidence="10" id="KW-1185">Reference proteome</keyword>
<dbReference type="EC" id="2.1.1.107" evidence="1"/>
<evidence type="ECO:0000256" key="2">
    <source>
        <dbReference type="ARBA" id="ARBA00022603"/>
    </source>
</evidence>
<evidence type="ECO:0000256" key="1">
    <source>
        <dbReference type="ARBA" id="ARBA00012162"/>
    </source>
</evidence>
<gene>
    <name evidence="9" type="ORF">C2E20_7217</name>
</gene>
<dbReference type="InterPro" id="IPR003043">
    <property type="entry name" value="Uropor_MeTrfase_CS"/>
</dbReference>
<dbReference type="GO" id="GO:0019354">
    <property type="term" value="P:siroheme biosynthetic process"/>
    <property type="evidence" value="ECO:0007669"/>
    <property type="project" value="InterPro"/>
</dbReference>
<feature type="region of interest" description="Disordered" evidence="7">
    <location>
        <begin position="354"/>
        <end position="395"/>
    </location>
</feature>
<dbReference type="InterPro" id="IPR014777">
    <property type="entry name" value="4pyrrole_Mease_sub1"/>
</dbReference>
<feature type="compositionally biased region" description="Gly residues" evidence="7">
    <location>
        <begin position="364"/>
        <end position="377"/>
    </location>
</feature>
<dbReference type="STRING" id="554055.A0A2P6V591"/>
<dbReference type="OrthoDB" id="508204at2759"/>
<name>A0A2P6V591_9CHLO</name>
<dbReference type="NCBIfam" id="NF004790">
    <property type="entry name" value="PRK06136.1"/>
    <property type="match status" value="1"/>
</dbReference>
<dbReference type="PROSITE" id="PS00839">
    <property type="entry name" value="SUMT_1"/>
    <property type="match status" value="1"/>
</dbReference>
<dbReference type="CDD" id="cd11642">
    <property type="entry name" value="SUMT"/>
    <property type="match status" value="1"/>
</dbReference>
<dbReference type="PANTHER" id="PTHR45790:SF3">
    <property type="entry name" value="S-ADENOSYL-L-METHIONINE-DEPENDENT UROPORPHYRINOGEN III METHYLTRANSFERASE, CHLOROPLASTIC"/>
    <property type="match status" value="1"/>
</dbReference>
<dbReference type="InterPro" id="IPR000878">
    <property type="entry name" value="4pyrrol_Mease"/>
</dbReference>
<feature type="compositionally biased region" description="Polar residues" evidence="7">
    <location>
        <begin position="47"/>
        <end position="56"/>
    </location>
</feature>
<dbReference type="PANTHER" id="PTHR45790">
    <property type="entry name" value="SIROHEME SYNTHASE-RELATED"/>
    <property type="match status" value="1"/>
</dbReference>
<dbReference type="InterPro" id="IPR050161">
    <property type="entry name" value="Siro_Cobalamin_biosynth"/>
</dbReference>
<comment type="similarity">
    <text evidence="6">Belongs to the precorrin methyltransferase family.</text>
</comment>
<evidence type="ECO:0000256" key="7">
    <source>
        <dbReference type="SAM" id="MobiDB-lite"/>
    </source>
</evidence>
<dbReference type="EMBL" id="LHPF02000028">
    <property type="protein sequence ID" value="PSC69260.1"/>
    <property type="molecule type" value="Genomic_DNA"/>
</dbReference>
<dbReference type="InterPro" id="IPR035996">
    <property type="entry name" value="4pyrrol_Methylase_sf"/>
</dbReference>
<dbReference type="InterPro" id="IPR006366">
    <property type="entry name" value="CobA/CysG_C"/>
</dbReference>
<feature type="domain" description="Tetrapyrrole methylase" evidence="8">
    <location>
        <begin position="106"/>
        <end position="319"/>
    </location>
</feature>
<dbReference type="PROSITE" id="PS00840">
    <property type="entry name" value="SUMT_2"/>
    <property type="match status" value="1"/>
</dbReference>
<feature type="region of interest" description="Disordered" evidence="7">
    <location>
        <begin position="1"/>
        <end position="106"/>
    </location>
</feature>
<dbReference type="Gene3D" id="3.40.1010.10">
    <property type="entry name" value="Cobalt-precorrin-4 Transmethylase, Domain 1"/>
    <property type="match status" value="1"/>
</dbReference>
<protein>
    <recommendedName>
        <fullName evidence="1">uroporphyrinogen-III C-methyltransferase</fullName>
        <ecNumber evidence="1">2.1.1.107</ecNumber>
    </recommendedName>
</protein>
<evidence type="ECO:0000256" key="6">
    <source>
        <dbReference type="RuleBase" id="RU003960"/>
    </source>
</evidence>
<keyword evidence="4" id="KW-0949">S-adenosyl-L-methionine</keyword>
<keyword evidence="2 6" id="KW-0489">Methyltransferase</keyword>
<sequence length="395" mass="41046">MQCAALHLSAAPAAVRAPRGGRRFARTPGPLRRLPPSHAAPDSSSDWYQPNASSSDDLLGLFRERRQAAAAGPAKEQQQQQQRQQQQQQAWRQAPAPADSAPRLGTVHLVGTGPGDPMLLTLRAVQLMQSVDVVLYDRLVSEDILRLVHPGALMVYVGKQKGFHTRTQEEIHDLLLAFAGQGASVLRLKGGDPYVFGRGGEEVQYLEARGVAVRVVPGITAASGISAELGIPLTHRALATSVRFLTGHSREGGESDLDDTVSACADPHTTLVVYMGLGTLPALAARLAAAGLRAGTPAVAVERGTTPEQRAVYATLGELQAEVAAARLASPTLIIIGQVVALAPGWARTRACGASLDAPPTGSSSGGGGSNSGGSGGQRFDSGQAVRLAQSAGGR</sequence>
<evidence type="ECO:0000313" key="10">
    <source>
        <dbReference type="Proteomes" id="UP000239649"/>
    </source>
</evidence>
<keyword evidence="3 6" id="KW-0808">Transferase</keyword>
<keyword evidence="5" id="KW-0627">Porphyrin biosynthesis</keyword>
<dbReference type="GO" id="GO:0032259">
    <property type="term" value="P:methylation"/>
    <property type="evidence" value="ECO:0007669"/>
    <property type="project" value="UniProtKB-KW"/>
</dbReference>
<dbReference type="FunFam" id="3.40.1010.10:FF:000001">
    <property type="entry name" value="Siroheme synthase"/>
    <property type="match status" value="1"/>
</dbReference>
<reference evidence="9 10" key="1">
    <citation type="journal article" date="2018" name="Plant J.">
        <title>Genome sequences of Chlorella sorokiniana UTEX 1602 and Micractinium conductrix SAG 241.80: implications to maltose excretion by a green alga.</title>
        <authorList>
            <person name="Arriola M.B."/>
            <person name="Velmurugan N."/>
            <person name="Zhang Y."/>
            <person name="Plunkett M.H."/>
            <person name="Hondzo H."/>
            <person name="Barney B.M."/>
        </authorList>
    </citation>
    <scope>NUCLEOTIDE SEQUENCE [LARGE SCALE GENOMIC DNA]</scope>
    <source>
        <strain evidence="9 10">SAG 241.80</strain>
    </source>
</reference>
<feature type="compositionally biased region" description="Low complexity" evidence="7">
    <location>
        <begin position="68"/>
        <end position="98"/>
    </location>
</feature>
<dbReference type="FunFam" id="3.30.950.10:FF:000001">
    <property type="entry name" value="Siroheme synthase"/>
    <property type="match status" value="1"/>
</dbReference>
<dbReference type="NCBIfam" id="TIGR01469">
    <property type="entry name" value="cobA_cysG_Cterm"/>
    <property type="match status" value="1"/>
</dbReference>
<dbReference type="GO" id="GO:0004851">
    <property type="term" value="F:uroporphyrin-III C-methyltransferase activity"/>
    <property type="evidence" value="ECO:0007669"/>
    <property type="project" value="UniProtKB-EC"/>
</dbReference>
<dbReference type="AlphaFoldDB" id="A0A2P6V591"/>
<comment type="caution">
    <text evidence="9">The sequence shown here is derived from an EMBL/GenBank/DDBJ whole genome shotgun (WGS) entry which is preliminary data.</text>
</comment>
<organism evidence="9 10">
    <name type="scientific">Micractinium conductrix</name>
    <dbReference type="NCBI Taxonomy" id="554055"/>
    <lineage>
        <taxon>Eukaryota</taxon>
        <taxon>Viridiplantae</taxon>
        <taxon>Chlorophyta</taxon>
        <taxon>core chlorophytes</taxon>
        <taxon>Trebouxiophyceae</taxon>
        <taxon>Chlorellales</taxon>
        <taxon>Chlorellaceae</taxon>
        <taxon>Chlorella clade</taxon>
        <taxon>Micractinium</taxon>
    </lineage>
</organism>
<evidence type="ECO:0000256" key="4">
    <source>
        <dbReference type="ARBA" id="ARBA00022691"/>
    </source>
</evidence>
<evidence type="ECO:0000256" key="3">
    <source>
        <dbReference type="ARBA" id="ARBA00022679"/>
    </source>
</evidence>
<proteinExistence type="inferred from homology"/>
<dbReference type="InterPro" id="IPR014776">
    <property type="entry name" value="4pyrrole_Mease_sub2"/>
</dbReference>
<dbReference type="Pfam" id="PF00590">
    <property type="entry name" value="TP_methylase"/>
    <property type="match status" value="1"/>
</dbReference>
<evidence type="ECO:0000259" key="8">
    <source>
        <dbReference type="Pfam" id="PF00590"/>
    </source>
</evidence>
<evidence type="ECO:0000313" key="9">
    <source>
        <dbReference type="EMBL" id="PSC69260.1"/>
    </source>
</evidence>
<dbReference type="Gene3D" id="3.30.950.10">
    <property type="entry name" value="Methyltransferase, Cobalt-precorrin-4 Transmethylase, Domain 2"/>
    <property type="match status" value="1"/>
</dbReference>